<feature type="transmembrane region" description="Helical" evidence="12">
    <location>
        <begin position="305"/>
        <end position="326"/>
    </location>
</feature>
<organism evidence="13 14">
    <name type="scientific">Ectopseudomonas guguanensis</name>
    <dbReference type="NCBI Taxonomy" id="1198456"/>
    <lineage>
        <taxon>Bacteria</taxon>
        <taxon>Pseudomonadati</taxon>
        <taxon>Pseudomonadota</taxon>
        <taxon>Gammaproteobacteria</taxon>
        <taxon>Pseudomonadales</taxon>
        <taxon>Pseudomonadaceae</taxon>
        <taxon>Ectopseudomonas</taxon>
    </lineage>
</organism>
<keyword evidence="6" id="KW-1003">Cell membrane</keyword>
<evidence type="ECO:0000313" key="14">
    <source>
        <dbReference type="Proteomes" id="UP000199460"/>
    </source>
</evidence>
<keyword evidence="14" id="KW-1185">Reference proteome</keyword>
<evidence type="ECO:0000256" key="11">
    <source>
        <dbReference type="ARBA" id="ARBA00026081"/>
    </source>
</evidence>
<comment type="similarity">
    <text evidence="3">Belongs to the LptF/LptG family.</text>
</comment>
<evidence type="ECO:0000256" key="5">
    <source>
        <dbReference type="ARBA" id="ARBA00022448"/>
    </source>
</evidence>
<comment type="function">
    <text evidence="1">Part of the ABC transporter complex LptBFG involved in the translocation of lipopolysaccharide (LPS) from the inner membrane to the outer membrane.</text>
</comment>
<dbReference type="OrthoDB" id="9778062at2"/>
<feature type="transmembrane region" description="Helical" evidence="12">
    <location>
        <begin position="272"/>
        <end position="293"/>
    </location>
</feature>
<proteinExistence type="inferred from homology"/>
<dbReference type="GO" id="GO:0055085">
    <property type="term" value="P:transmembrane transport"/>
    <property type="evidence" value="ECO:0007669"/>
    <property type="project" value="InterPro"/>
</dbReference>
<gene>
    <name evidence="13" type="ORF">SAMN05216213_10969</name>
</gene>
<dbReference type="NCBIfam" id="TIGR04407">
    <property type="entry name" value="LptF_YjgP"/>
    <property type="match status" value="1"/>
</dbReference>
<accession>A0A1H0X4P8</accession>
<evidence type="ECO:0000256" key="2">
    <source>
        <dbReference type="ARBA" id="ARBA00004429"/>
    </source>
</evidence>
<keyword evidence="8 12" id="KW-0812">Transmembrane</keyword>
<keyword evidence="10 12" id="KW-0472">Membrane</keyword>
<dbReference type="Pfam" id="PF03739">
    <property type="entry name" value="LptF_LptG"/>
    <property type="match status" value="1"/>
</dbReference>
<dbReference type="InterPro" id="IPR005495">
    <property type="entry name" value="LptG/LptF_permease"/>
</dbReference>
<dbReference type="PANTHER" id="PTHR33529:SF7">
    <property type="entry name" value="LIPOPOLYSACCHARIDE EXPORT SYSTEM PERMEASE PROTEIN LPTF"/>
    <property type="match status" value="1"/>
</dbReference>
<evidence type="ECO:0000256" key="8">
    <source>
        <dbReference type="ARBA" id="ARBA00022692"/>
    </source>
</evidence>
<evidence type="ECO:0000256" key="12">
    <source>
        <dbReference type="SAM" id="Phobius"/>
    </source>
</evidence>
<dbReference type="GO" id="GO:0043190">
    <property type="term" value="C:ATP-binding cassette (ABC) transporter complex"/>
    <property type="evidence" value="ECO:0007669"/>
    <property type="project" value="InterPro"/>
</dbReference>
<comment type="subcellular location">
    <subcellularLocation>
        <location evidence="2">Cell inner membrane</location>
        <topology evidence="2">Multi-pass membrane protein</topology>
    </subcellularLocation>
</comment>
<feature type="transmembrane region" description="Helical" evidence="12">
    <location>
        <begin position="98"/>
        <end position="118"/>
    </location>
</feature>
<keyword evidence="5" id="KW-0813">Transport</keyword>
<feature type="transmembrane region" description="Helical" evidence="12">
    <location>
        <begin position="332"/>
        <end position="354"/>
    </location>
</feature>
<sequence length="374" mass="41306">MIVFRYLSREVLVTLSAVSAVLLVIIMSGRFIKYLAQAAQGVLDPGVLFLIMGYRIPGFLQLILPLGLFLGFLLAYGRLYLDSEMTVLSATGVSQQRLTAYSMAPALIVALLVGWLSLGLAPQGVASVARILNEQDALTELDTLVPGRFQSLRDGSRVTYSQELSADRSELRGVFMSEKRFSSDGTSERGITVLVAESGRQEIQADGSRYLILENGYRYDGEPGEADYRAIQYDTYGVLLPKPEVAIEASEREATPTRELLGSSDPRMQAELQWRLSLPLLVFIVTLLAVPLAKVNPRQGRFLKLLPAIFLYMAYLGLLIAARGALDKGRLPAALGLWWVHGIFLAIGLLLLYWERLSLWWASRRAPVSEVAHG</sequence>
<dbReference type="PANTHER" id="PTHR33529">
    <property type="entry name" value="SLR0882 PROTEIN-RELATED"/>
    <property type="match status" value="1"/>
</dbReference>
<evidence type="ECO:0000313" key="13">
    <source>
        <dbReference type="EMBL" id="SDP97456.1"/>
    </source>
</evidence>
<dbReference type="Proteomes" id="UP000199460">
    <property type="component" value="Unassembled WGS sequence"/>
</dbReference>
<dbReference type="AlphaFoldDB" id="A0A1H0X4P8"/>
<evidence type="ECO:0000256" key="7">
    <source>
        <dbReference type="ARBA" id="ARBA00022519"/>
    </source>
</evidence>
<evidence type="ECO:0000256" key="4">
    <source>
        <dbReference type="ARBA" id="ARBA00014213"/>
    </source>
</evidence>
<keyword evidence="7" id="KW-0997">Cell inner membrane</keyword>
<dbReference type="EMBL" id="FNJJ01000009">
    <property type="protein sequence ID" value="SDP97456.1"/>
    <property type="molecule type" value="Genomic_DNA"/>
</dbReference>
<comment type="subunit">
    <text evidence="11">Component of the lipopolysaccharide transport and assembly complex. The LptBFG transporter is composed of two ATP-binding proteins (LptB) and two transmembrane proteins (LptF and LptG).</text>
</comment>
<evidence type="ECO:0000256" key="9">
    <source>
        <dbReference type="ARBA" id="ARBA00022989"/>
    </source>
</evidence>
<feature type="transmembrane region" description="Helical" evidence="12">
    <location>
        <begin position="54"/>
        <end position="77"/>
    </location>
</feature>
<name>A0A1H0X4P8_9GAMM</name>
<dbReference type="GeneID" id="300932583"/>
<dbReference type="RefSeq" id="WP_090431947.1">
    <property type="nucleotide sequence ID" value="NZ_FNJJ01000009.1"/>
</dbReference>
<evidence type="ECO:0000256" key="3">
    <source>
        <dbReference type="ARBA" id="ARBA00007725"/>
    </source>
</evidence>
<dbReference type="InterPro" id="IPR030922">
    <property type="entry name" value="LptF"/>
</dbReference>
<evidence type="ECO:0000256" key="6">
    <source>
        <dbReference type="ARBA" id="ARBA00022475"/>
    </source>
</evidence>
<dbReference type="GO" id="GO:0015920">
    <property type="term" value="P:lipopolysaccharide transport"/>
    <property type="evidence" value="ECO:0007669"/>
    <property type="project" value="TreeGrafter"/>
</dbReference>
<protein>
    <recommendedName>
        <fullName evidence="4">Lipopolysaccharide export system permease protein LptF</fullName>
    </recommendedName>
</protein>
<keyword evidence="9 12" id="KW-1133">Transmembrane helix</keyword>
<reference evidence="14" key="1">
    <citation type="submission" date="2016-10" db="EMBL/GenBank/DDBJ databases">
        <authorList>
            <person name="Varghese N."/>
            <person name="Submissions S."/>
        </authorList>
    </citation>
    <scope>NUCLEOTIDE SEQUENCE [LARGE SCALE GENOMIC DNA]</scope>
    <source>
        <strain evidence="14">JCM 18416</strain>
    </source>
</reference>
<evidence type="ECO:0000256" key="1">
    <source>
        <dbReference type="ARBA" id="ARBA00002265"/>
    </source>
</evidence>
<evidence type="ECO:0000256" key="10">
    <source>
        <dbReference type="ARBA" id="ARBA00023136"/>
    </source>
</evidence>